<sequence length="376" mass="41712">MIRKQIFVLMLSSMAVCSSFAADTLSARWDKLRQEQPKIQIRDAAKNLGVSEAELLATQAYAVRLQSGADAARKIMRRALDLGEVMALSRNENGVIEVTGVATRYTPKPQTEPISDEEKQRQQNAIGGYIGGPIDLRFHFAQWEHAFAVTQTKGGKTTRSLQFFDTSGDAIHKIYVKSDAGNALFDQLVEENRQAKQDVPLKVQVKAGKKPELADTAIDQKEFQLAWKEMTDVHQFSRLVTEFKLSREQALRLAPTGLAQAISAAGVRNFLDGAAKEKVAIMAFLGNVGITQIFSGQIQKTAASGDWYNVLDPKFNLHLRESAFARGWVVKRANITSVEFYDKAGELVVTFFGVRDRGQPQPQAWLDLVQGLPKAK</sequence>
<dbReference type="Pfam" id="PF05171">
    <property type="entry name" value="HemS"/>
    <property type="match status" value="1"/>
</dbReference>
<dbReference type="InterPro" id="IPR053733">
    <property type="entry name" value="Heme_Transport_Util_sf"/>
</dbReference>
<dbReference type="SUPFAM" id="SSF144064">
    <property type="entry name" value="Heme iron utilization protein-like"/>
    <property type="match status" value="1"/>
</dbReference>
<dbReference type="Pfam" id="PF06228">
    <property type="entry name" value="ChuX_HutX"/>
    <property type="match status" value="1"/>
</dbReference>
<evidence type="ECO:0000313" key="4">
    <source>
        <dbReference type="Proteomes" id="UP001589844"/>
    </source>
</evidence>
<accession>A0ABV6IEX5</accession>
<organism evidence="3 4">
    <name type="scientific">Undibacterium danionis</name>
    <dbReference type="NCBI Taxonomy" id="1812100"/>
    <lineage>
        <taxon>Bacteria</taxon>
        <taxon>Pseudomonadati</taxon>
        <taxon>Pseudomonadota</taxon>
        <taxon>Betaproteobacteria</taxon>
        <taxon>Burkholderiales</taxon>
        <taxon>Oxalobacteraceae</taxon>
        <taxon>Undibacterium</taxon>
    </lineage>
</organism>
<feature type="chain" id="PRO_5045848226" evidence="1">
    <location>
        <begin position="22"/>
        <end position="376"/>
    </location>
</feature>
<gene>
    <name evidence="3" type="ORF">ACFFJH_11060</name>
</gene>
<proteinExistence type="predicted"/>
<dbReference type="Proteomes" id="UP001589844">
    <property type="component" value="Unassembled WGS sequence"/>
</dbReference>
<feature type="domain" description="Haemin-degrading HemS/ChuX" evidence="2">
    <location>
        <begin position="244"/>
        <end position="371"/>
    </location>
</feature>
<dbReference type="EMBL" id="JBHLXJ010000012">
    <property type="protein sequence ID" value="MFC0350347.1"/>
    <property type="molecule type" value="Genomic_DNA"/>
</dbReference>
<reference evidence="3 4" key="1">
    <citation type="submission" date="2024-09" db="EMBL/GenBank/DDBJ databases">
        <authorList>
            <person name="Sun Q."/>
            <person name="Mori K."/>
        </authorList>
    </citation>
    <scope>NUCLEOTIDE SEQUENCE [LARGE SCALE GENOMIC DNA]</scope>
    <source>
        <strain evidence="3 4">CCM 8677</strain>
    </source>
</reference>
<dbReference type="RefSeq" id="WP_390212543.1">
    <property type="nucleotide sequence ID" value="NZ_JBHLXJ010000012.1"/>
</dbReference>
<dbReference type="CDD" id="cd16830">
    <property type="entry name" value="HemS-like_N"/>
    <property type="match status" value="1"/>
</dbReference>
<keyword evidence="4" id="KW-1185">Reference proteome</keyword>
<keyword evidence="1" id="KW-0732">Signal</keyword>
<dbReference type="CDD" id="cd16831">
    <property type="entry name" value="HemS-like_C"/>
    <property type="match status" value="1"/>
</dbReference>
<name>A0ABV6IEX5_9BURK</name>
<comment type="caution">
    <text evidence="3">The sequence shown here is derived from an EMBL/GenBank/DDBJ whole genome shotgun (WGS) entry which is preliminary data.</text>
</comment>
<evidence type="ECO:0000313" key="3">
    <source>
        <dbReference type="EMBL" id="MFC0350347.1"/>
    </source>
</evidence>
<protein>
    <submittedName>
        <fullName evidence="3">Hemin-degrading factor</fullName>
    </submittedName>
</protein>
<dbReference type="InterPro" id="IPR010413">
    <property type="entry name" value="HutX-like"/>
</dbReference>
<evidence type="ECO:0000256" key="1">
    <source>
        <dbReference type="SAM" id="SignalP"/>
    </source>
</evidence>
<dbReference type="InterPro" id="IPR007845">
    <property type="entry name" value="HemS/ChuX_dom"/>
</dbReference>
<evidence type="ECO:0000259" key="2">
    <source>
        <dbReference type="Pfam" id="PF05171"/>
    </source>
</evidence>
<feature type="signal peptide" evidence="1">
    <location>
        <begin position="1"/>
        <end position="21"/>
    </location>
</feature>
<dbReference type="Gene3D" id="3.40.1570.10">
    <property type="entry name" value="HemS/ChuS/ChuX like domains"/>
    <property type="match status" value="2"/>
</dbReference>